<evidence type="ECO:0000313" key="4">
    <source>
        <dbReference type="Proteomes" id="UP000555564"/>
    </source>
</evidence>
<evidence type="ECO:0000313" key="3">
    <source>
        <dbReference type="EMBL" id="MBB6474229.1"/>
    </source>
</evidence>
<feature type="region of interest" description="Disordered" evidence="1">
    <location>
        <begin position="257"/>
        <end position="281"/>
    </location>
</feature>
<dbReference type="CDD" id="cd00093">
    <property type="entry name" value="HTH_XRE"/>
    <property type="match status" value="1"/>
</dbReference>
<dbReference type="Proteomes" id="UP000555564">
    <property type="component" value="Unassembled WGS sequence"/>
</dbReference>
<dbReference type="Pfam" id="PF19054">
    <property type="entry name" value="DUF5753"/>
    <property type="match status" value="1"/>
</dbReference>
<sequence>MPRKKRDMSNTPEARLGEELRRLRVAAGWTQDELADRIQFSSSMVGFVERAERSPTEDFVLRCEAALGADGKLAPLLAACAKSSPRWFRPWTKIESEARVLRLWEPLVLPGLLQTVEYARAVLRTEPGVLEREAEELVAARIQRQKVFERPDPPIVAAIIDEGVLNRPVGGPEVMHRQLEHLLEMVRHPRVTLQVVPVGIGATTGLAGAFALAQVAGERDAAYLDDSLNGRVTDRADEVHTISLKYDARPRRVPATWTRSTRRTPTCRRSSRACRTRPRGT</sequence>
<dbReference type="RefSeq" id="WP_184982571.1">
    <property type="nucleotide sequence ID" value="NZ_BAAALO010000040.1"/>
</dbReference>
<feature type="compositionally biased region" description="Basic residues" evidence="1">
    <location>
        <begin position="260"/>
        <end position="281"/>
    </location>
</feature>
<dbReference type="PROSITE" id="PS50943">
    <property type="entry name" value="HTH_CROC1"/>
    <property type="match status" value="1"/>
</dbReference>
<dbReference type="Gene3D" id="1.10.260.40">
    <property type="entry name" value="lambda repressor-like DNA-binding domains"/>
    <property type="match status" value="1"/>
</dbReference>
<proteinExistence type="predicted"/>
<dbReference type="InterPro" id="IPR010982">
    <property type="entry name" value="Lambda_DNA-bd_dom_sf"/>
</dbReference>
<dbReference type="EMBL" id="JACHIU010000001">
    <property type="protein sequence ID" value="MBB6474229.1"/>
    <property type="molecule type" value="Genomic_DNA"/>
</dbReference>
<dbReference type="GO" id="GO:0003677">
    <property type="term" value="F:DNA binding"/>
    <property type="evidence" value="ECO:0007669"/>
    <property type="project" value="InterPro"/>
</dbReference>
<dbReference type="Pfam" id="PF13560">
    <property type="entry name" value="HTH_31"/>
    <property type="match status" value="1"/>
</dbReference>
<reference evidence="3 4" key="1">
    <citation type="submission" date="2020-08" db="EMBL/GenBank/DDBJ databases">
        <title>Sequencing the genomes of 1000 actinobacteria strains.</title>
        <authorList>
            <person name="Klenk H.-P."/>
        </authorList>
    </citation>
    <scope>NUCLEOTIDE SEQUENCE [LARGE SCALE GENOMIC DNA]</scope>
    <source>
        <strain evidence="3 4">DSM 44936</strain>
    </source>
</reference>
<protein>
    <submittedName>
        <fullName evidence="3">Transcriptional regulator with XRE-family HTH domain</fullName>
    </submittedName>
</protein>
<organism evidence="3 4">
    <name type="scientific">Sphaerisporangium rubeum</name>
    <dbReference type="NCBI Taxonomy" id="321317"/>
    <lineage>
        <taxon>Bacteria</taxon>
        <taxon>Bacillati</taxon>
        <taxon>Actinomycetota</taxon>
        <taxon>Actinomycetes</taxon>
        <taxon>Streptosporangiales</taxon>
        <taxon>Streptosporangiaceae</taxon>
        <taxon>Sphaerisporangium</taxon>
    </lineage>
</organism>
<dbReference type="SMART" id="SM00530">
    <property type="entry name" value="HTH_XRE"/>
    <property type="match status" value="1"/>
</dbReference>
<comment type="caution">
    <text evidence="3">The sequence shown here is derived from an EMBL/GenBank/DDBJ whole genome shotgun (WGS) entry which is preliminary data.</text>
</comment>
<feature type="domain" description="HTH cro/C1-type" evidence="2">
    <location>
        <begin position="20"/>
        <end position="74"/>
    </location>
</feature>
<name>A0A7X0M8P3_9ACTN</name>
<dbReference type="InterPro" id="IPR001387">
    <property type="entry name" value="Cro/C1-type_HTH"/>
</dbReference>
<dbReference type="AlphaFoldDB" id="A0A7X0M8P3"/>
<gene>
    <name evidence="3" type="ORF">BJ992_003660</name>
</gene>
<dbReference type="InterPro" id="IPR043917">
    <property type="entry name" value="DUF5753"/>
</dbReference>
<accession>A0A7X0M8P3</accession>
<keyword evidence="4" id="KW-1185">Reference proteome</keyword>
<evidence type="ECO:0000259" key="2">
    <source>
        <dbReference type="PROSITE" id="PS50943"/>
    </source>
</evidence>
<evidence type="ECO:0000256" key="1">
    <source>
        <dbReference type="SAM" id="MobiDB-lite"/>
    </source>
</evidence>
<dbReference type="SUPFAM" id="SSF47413">
    <property type="entry name" value="lambda repressor-like DNA-binding domains"/>
    <property type="match status" value="1"/>
</dbReference>